<proteinExistence type="inferred from homology"/>
<evidence type="ECO:0000313" key="5">
    <source>
        <dbReference type="Proteomes" id="UP001165120"/>
    </source>
</evidence>
<gene>
    <name evidence="4" type="ORF">Cboi02_000362900</name>
</gene>
<comment type="caution">
    <text evidence="4">The sequence shown here is derived from an EMBL/GenBank/DDBJ whole genome shotgun (WGS) entry which is preliminary data.</text>
</comment>
<comment type="similarity">
    <text evidence="1">Belongs to the peptidase S33 family.</text>
</comment>
<sequence length="476" mass="54834">MSRFPSNFIPQKLKFDVIDSYIIKSIKVSLLQFNVPLCYYNQSTNHKKIKIVAKLVTNYQKDKHTICFNFQEDVDANKEKFMVFLQGGPGFPSVLPTSKNDPSFLEPLLKRDYAVLFLDQRGTGLSTPIDTKFLVNNFQNASQQFEYIKNFRADSIIFDCETIKNSLIPDQKWSVLGQSFGGFCSVTYLSFFPESLKQVLVTGGIPPLGMTADDVYKSTYKITREFNERYYKRYPLDVSRVNYIVSKIDQSDIVLPNGGKLTSERFQHLGLTFGGNGGIDKLHGLILKIYQDLKTTESISYGTLATIQDYLGFETNILYFLFQEAIYCGGKGSFSDWSAFRNKPDDFKITSSDSGQNKDSKFYFTGEMVYPSMINDYSELTQLKELAELIHNYKDWSTLYDLDKIKKNTFDIVPIVAATYYEDQYVTFENCEIVKRNYLKDSLRQYITNEYFHNGLRVGSEKVLNRLFELLESDNV</sequence>
<dbReference type="GO" id="GO:0008233">
    <property type="term" value="F:peptidase activity"/>
    <property type="evidence" value="ECO:0007669"/>
    <property type="project" value="InterPro"/>
</dbReference>
<dbReference type="AlphaFoldDB" id="A0A9W6WAN0"/>
<evidence type="ECO:0000259" key="3">
    <source>
        <dbReference type="Pfam" id="PF00561"/>
    </source>
</evidence>
<dbReference type="PANTHER" id="PTHR43248:SF2">
    <property type="entry name" value="PROLYL AMINOPEPTIDASE"/>
    <property type="match status" value="1"/>
</dbReference>
<dbReference type="InterPro" id="IPR000073">
    <property type="entry name" value="AB_hydrolase_1"/>
</dbReference>
<dbReference type="SUPFAM" id="SSF53474">
    <property type="entry name" value="alpha/beta-Hydrolases"/>
    <property type="match status" value="1"/>
</dbReference>
<evidence type="ECO:0000256" key="2">
    <source>
        <dbReference type="ARBA" id="ARBA00022801"/>
    </source>
</evidence>
<accession>A0A9W6WAN0</accession>
<dbReference type="Proteomes" id="UP001165120">
    <property type="component" value="Unassembled WGS sequence"/>
</dbReference>
<organism evidence="4 5">
    <name type="scientific">Candida boidinii</name>
    <name type="common">Yeast</name>
    <dbReference type="NCBI Taxonomy" id="5477"/>
    <lineage>
        <taxon>Eukaryota</taxon>
        <taxon>Fungi</taxon>
        <taxon>Dikarya</taxon>
        <taxon>Ascomycota</taxon>
        <taxon>Saccharomycotina</taxon>
        <taxon>Pichiomycetes</taxon>
        <taxon>Pichiales</taxon>
        <taxon>Pichiaceae</taxon>
        <taxon>Ogataea</taxon>
        <taxon>Ogataea/Candida clade</taxon>
    </lineage>
</organism>
<dbReference type="InterPro" id="IPR002410">
    <property type="entry name" value="Peptidase_S33"/>
</dbReference>
<evidence type="ECO:0000313" key="4">
    <source>
        <dbReference type="EMBL" id="GME72489.1"/>
    </source>
</evidence>
<protein>
    <submittedName>
        <fullName evidence="4">Unnamed protein product</fullName>
    </submittedName>
</protein>
<dbReference type="PRINTS" id="PR00793">
    <property type="entry name" value="PROAMNOPTASE"/>
</dbReference>
<reference evidence="4" key="1">
    <citation type="submission" date="2023-04" db="EMBL/GenBank/DDBJ databases">
        <title>Candida boidinii NBRC 10035.</title>
        <authorList>
            <person name="Ichikawa N."/>
            <person name="Sato H."/>
            <person name="Tonouchi N."/>
        </authorList>
    </citation>
    <scope>NUCLEOTIDE SEQUENCE</scope>
    <source>
        <strain evidence="4">NBRC 10035</strain>
    </source>
</reference>
<dbReference type="GO" id="GO:0006508">
    <property type="term" value="P:proteolysis"/>
    <property type="evidence" value="ECO:0007669"/>
    <property type="project" value="InterPro"/>
</dbReference>
<dbReference type="PANTHER" id="PTHR43248">
    <property type="entry name" value="2-SUCCINYL-6-HYDROXY-2,4-CYCLOHEXADIENE-1-CARBOXYLATE SYNTHASE"/>
    <property type="match status" value="1"/>
</dbReference>
<evidence type="ECO:0000256" key="1">
    <source>
        <dbReference type="ARBA" id="ARBA00010088"/>
    </source>
</evidence>
<dbReference type="Pfam" id="PF00561">
    <property type="entry name" value="Abhydrolase_1"/>
    <property type="match status" value="1"/>
</dbReference>
<keyword evidence="2" id="KW-0378">Hydrolase</keyword>
<dbReference type="Gene3D" id="3.40.50.1820">
    <property type="entry name" value="alpha/beta hydrolase"/>
    <property type="match status" value="1"/>
</dbReference>
<feature type="domain" description="AB hydrolase-1" evidence="3">
    <location>
        <begin position="82"/>
        <end position="216"/>
    </location>
</feature>
<dbReference type="EMBL" id="BSXN01001291">
    <property type="protein sequence ID" value="GME72489.1"/>
    <property type="molecule type" value="Genomic_DNA"/>
</dbReference>
<keyword evidence="5" id="KW-1185">Reference proteome</keyword>
<dbReference type="InterPro" id="IPR051601">
    <property type="entry name" value="Serine_prot/Carboxylest_S33"/>
</dbReference>
<name>A0A9W6WAN0_CANBO</name>
<dbReference type="InterPro" id="IPR029058">
    <property type="entry name" value="AB_hydrolase_fold"/>
</dbReference>